<feature type="repeat" description="TPR" evidence="1">
    <location>
        <begin position="77"/>
        <end position="110"/>
    </location>
</feature>
<evidence type="ECO:0000313" key="2">
    <source>
        <dbReference type="EMBL" id="ANN66242.1"/>
    </source>
</evidence>
<proteinExistence type="predicted"/>
<sequence>MTKAASFDHHAWHDAAVQAWGRRDLVAAVQAERCACEQAPDVALYHSNLCHLLRLAGALDEAVFHGQRATALDPGFPDAHCHLGMARHDRLELDAAIACQRRALALDPDRAVAHFELAKTLLLAGRMAQGWTEYEWRFAIPGVAPPAPWHGERPQWDGAPMPGGTLLLVADQGYGDVIQFCRYIPAAVSRCAGVVVACSPEMLPIVAQMAGGAPCVTQWEDVGQFDAWCALSGLPGRLGATLDSIPAADSYLAAEPGRVAAWRQRLDQAMPQGHRRVGLVWAGRPTHANDANRSLRLAQLAPVAQVPGVALVSLQTGAAIQEIDAYPGAAPLVNAGAAVADFADTMAIIANLECVVTVDTAVAHLAGAMGCPVALLLPYAPDWRWLLGRRDTPWYPGVALYRQPAPRQWDAPVAAVARDLAARR</sequence>
<dbReference type="Gene3D" id="3.40.50.2000">
    <property type="entry name" value="Glycogen Phosphorylase B"/>
    <property type="match status" value="1"/>
</dbReference>
<protein>
    <recommendedName>
        <fullName evidence="4">Glycosyltransferase</fullName>
    </recommendedName>
</protein>
<keyword evidence="1" id="KW-0802">TPR repeat</keyword>
<dbReference type="InterPro" id="IPR011990">
    <property type="entry name" value="TPR-like_helical_dom_sf"/>
</dbReference>
<dbReference type="Gene3D" id="1.25.40.10">
    <property type="entry name" value="Tetratricopeptide repeat domain"/>
    <property type="match status" value="2"/>
</dbReference>
<dbReference type="PROSITE" id="PS50005">
    <property type="entry name" value="TPR"/>
    <property type="match status" value="1"/>
</dbReference>
<dbReference type="SUPFAM" id="SSF48452">
    <property type="entry name" value="TPR-like"/>
    <property type="match status" value="1"/>
</dbReference>
<organism evidence="2 3">
    <name type="scientific">Bordetella bronchialis</name>
    <dbReference type="NCBI Taxonomy" id="463025"/>
    <lineage>
        <taxon>Bacteria</taxon>
        <taxon>Pseudomonadati</taxon>
        <taxon>Pseudomonadota</taxon>
        <taxon>Betaproteobacteria</taxon>
        <taxon>Burkholderiales</taxon>
        <taxon>Alcaligenaceae</taxon>
        <taxon>Bordetella</taxon>
    </lineage>
</organism>
<keyword evidence="3" id="KW-1185">Reference proteome</keyword>
<name>A0ABN4QYX7_9BORD</name>
<dbReference type="InterPro" id="IPR019734">
    <property type="entry name" value="TPR_rpt"/>
</dbReference>
<gene>
    <name evidence="2" type="ORF">BAU06_08010</name>
</gene>
<reference evidence="2 3" key="1">
    <citation type="submission" date="2016-06" db="EMBL/GenBank/DDBJ databases">
        <title>Complete genome sequences of Bordetella bronchialis and Bordetella flabilis.</title>
        <authorList>
            <person name="LiPuma J.J."/>
            <person name="Spilker T."/>
        </authorList>
    </citation>
    <scope>NUCLEOTIDE SEQUENCE [LARGE SCALE GENOMIC DNA]</scope>
    <source>
        <strain evidence="2 3">AU3182</strain>
    </source>
</reference>
<evidence type="ECO:0000313" key="3">
    <source>
        <dbReference type="Proteomes" id="UP000091897"/>
    </source>
</evidence>
<dbReference type="SUPFAM" id="SSF53756">
    <property type="entry name" value="UDP-Glycosyltransferase/glycogen phosphorylase"/>
    <property type="match status" value="1"/>
</dbReference>
<dbReference type="RefSeq" id="WP_066346770.1">
    <property type="nucleotide sequence ID" value="NZ_CBCSFJ010000027.1"/>
</dbReference>
<evidence type="ECO:0008006" key="4">
    <source>
        <dbReference type="Google" id="ProtNLM"/>
    </source>
</evidence>
<accession>A0ABN4QYX7</accession>
<dbReference type="EMBL" id="CP016170">
    <property type="protein sequence ID" value="ANN66242.1"/>
    <property type="molecule type" value="Genomic_DNA"/>
</dbReference>
<evidence type="ECO:0000256" key="1">
    <source>
        <dbReference type="PROSITE-ProRule" id="PRU00339"/>
    </source>
</evidence>
<dbReference type="Proteomes" id="UP000091897">
    <property type="component" value="Chromosome"/>
</dbReference>
<dbReference type="SMART" id="SM00028">
    <property type="entry name" value="TPR"/>
    <property type="match status" value="2"/>
</dbReference>